<organism evidence="7 8">
    <name type="scientific">Phocaeicola coprocola</name>
    <dbReference type="NCBI Taxonomy" id="310298"/>
    <lineage>
        <taxon>Bacteria</taxon>
        <taxon>Pseudomonadati</taxon>
        <taxon>Bacteroidota</taxon>
        <taxon>Bacteroidia</taxon>
        <taxon>Bacteroidales</taxon>
        <taxon>Bacteroidaceae</taxon>
        <taxon>Phocaeicola</taxon>
    </lineage>
</organism>
<evidence type="ECO:0000256" key="3">
    <source>
        <dbReference type="ARBA" id="ARBA00022634"/>
    </source>
</evidence>
<dbReference type="NCBIfam" id="TIGR03905">
    <property type="entry name" value="TIGR03905_4_Cys"/>
    <property type="match status" value="1"/>
</dbReference>
<accession>A0A412GRN4</accession>
<protein>
    <recommendedName>
        <fullName evidence="2">ribonucleoside-diphosphate reductase</fullName>
        <ecNumber evidence="2">1.17.4.1</ecNumber>
    </recommendedName>
</protein>
<dbReference type="EC" id="1.17.4.1" evidence="2"/>
<dbReference type="GO" id="GO:0004748">
    <property type="term" value="F:ribonucleoside-diphosphate reductase activity, thioredoxin disulfide as acceptor"/>
    <property type="evidence" value="ECO:0007669"/>
    <property type="project" value="UniProtKB-EC"/>
</dbReference>
<evidence type="ECO:0000259" key="6">
    <source>
        <dbReference type="Pfam" id="PF12637"/>
    </source>
</evidence>
<evidence type="ECO:0000256" key="4">
    <source>
        <dbReference type="ARBA" id="ARBA00022741"/>
    </source>
</evidence>
<dbReference type="RefSeq" id="WP_118484079.1">
    <property type="nucleotide sequence ID" value="NZ_CAUBDS010000025.1"/>
</dbReference>
<dbReference type="EMBL" id="QRUU01000022">
    <property type="protein sequence ID" value="RGR97474.1"/>
    <property type="molecule type" value="Genomic_DNA"/>
</dbReference>
<comment type="caution">
    <text evidence="7">The sequence shown here is derived from an EMBL/GenBank/DDBJ whole genome shotgun (WGS) entry which is preliminary data.</text>
</comment>
<evidence type="ECO:0000256" key="2">
    <source>
        <dbReference type="ARBA" id="ARBA00012274"/>
    </source>
</evidence>
<evidence type="ECO:0000256" key="5">
    <source>
        <dbReference type="ARBA" id="ARBA00047754"/>
    </source>
</evidence>
<keyword evidence="8" id="KW-1185">Reference proteome</keyword>
<keyword evidence="3" id="KW-0237">DNA synthesis</keyword>
<evidence type="ECO:0000256" key="1">
    <source>
        <dbReference type="ARBA" id="ARBA00007405"/>
    </source>
</evidence>
<sequence>MKIDYRTQGTCSSNIEIEVENDIITDVHFTGGCNGNLKGISSLVKGMKVDDVISRLEGIHCGNKSTSCPDQLCKALRAMKA</sequence>
<proteinExistence type="inferred from homology"/>
<comment type="similarity">
    <text evidence="1">Belongs to the ribonucleoside diphosphate reductase class-2 family.</text>
</comment>
<dbReference type="InterPro" id="IPR024434">
    <property type="entry name" value="TSCPD_dom"/>
</dbReference>
<gene>
    <name evidence="7" type="ORF">DWY20_06790</name>
</gene>
<keyword evidence="4" id="KW-0547">Nucleotide-binding</keyword>
<evidence type="ECO:0000313" key="8">
    <source>
        <dbReference type="Proteomes" id="UP000285864"/>
    </source>
</evidence>
<name>A0A412GRN4_9BACT</name>
<dbReference type="Proteomes" id="UP000285864">
    <property type="component" value="Unassembled WGS sequence"/>
</dbReference>
<dbReference type="Pfam" id="PF12637">
    <property type="entry name" value="TSCPD"/>
    <property type="match status" value="1"/>
</dbReference>
<dbReference type="InterPro" id="IPR023806">
    <property type="entry name" value="CHP03905"/>
</dbReference>
<comment type="catalytic activity">
    <reaction evidence="5">
        <text>a 2'-deoxyribonucleoside 5'-diphosphate + [thioredoxin]-disulfide + H2O = a ribonucleoside 5'-diphosphate + [thioredoxin]-dithiol</text>
        <dbReference type="Rhea" id="RHEA:23252"/>
        <dbReference type="Rhea" id="RHEA-COMP:10698"/>
        <dbReference type="Rhea" id="RHEA-COMP:10700"/>
        <dbReference type="ChEBI" id="CHEBI:15377"/>
        <dbReference type="ChEBI" id="CHEBI:29950"/>
        <dbReference type="ChEBI" id="CHEBI:50058"/>
        <dbReference type="ChEBI" id="CHEBI:57930"/>
        <dbReference type="ChEBI" id="CHEBI:73316"/>
        <dbReference type="EC" id="1.17.4.1"/>
    </reaction>
</comment>
<dbReference type="GO" id="GO:0000166">
    <property type="term" value="F:nucleotide binding"/>
    <property type="evidence" value="ECO:0007669"/>
    <property type="project" value="UniProtKB-KW"/>
</dbReference>
<evidence type="ECO:0000313" key="7">
    <source>
        <dbReference type="EMBL" id="RGR97474.1"/>
    </source>
</evidence>
<dbReference type="GO" id="GO:0071897">
    <property type="term" value="P:DNA biosynthetic process"/>
    <property type="evidence" value="ECO:0007669"/>
    <property type="project" value="UniProtKB-KW"/>
</dbReference>
<dbReference type="AlphaFoldDB" id="A0A412GRN4"/>
<reference evidence="7 8" key="1">
    <citation type="submission" date="2018-08" db="EMBL/GenBank/DDBJ databases">
        <title>A genome reference for cultivated species of the human gut microbiota.</title>
        <authorList>
            <person name="Zou Y."/>
            <person name="Xue W."/>
            <person name="Luo G."/>
        </authorList>
    </citation>
    <scope>NUCLEOTIDE SEQUENCE [LARGE SCALE GENOMIC DNA]</scope>
    <source>
        <strain evidence="7 8">AF24-2</strain>
    </source>
</reference>
<feature type="domain" description="TSCPD" evidence="6">
    <location>
        <begin position="6"/>
        <end position="79"/>
    </location>
</feature>